<keyword evidence="3" id="KW-1185">Reference proteome</keyword>
<dbReference type="PANTHER" id="PTHR43513:SF3">
    <property type="entry name" value="DIHYDROOROTATE DEHYDROGENASE B (NAD(+)), ELECTRON TRANSFER SUBUNIT-RELATED"/>
    <property type="match status" value="1"/>
</dbReference>
<dbReference type="InterPro" id="IPR012165">
    <property type="entry name" value="Cyt_c3_hydrogenase_gsu"/>
</dbReference>
<sequence>MTVLAPEAVPARPPVPYRVAERTRETPDTSTIVLEPLRAALPPFSPGQFAMVYAFGVGDIPLSVSRIEETRFAHTVRTVGAVSGRIHRLETGATVGVRGPFGVGWDLSAAVGRDLLVVAGGLGLAPLRPLITAALADPRLYGRLNVLIGARSPGDLCYGAERERWRAAGAGVLTTVDRPDDTWRGDVGVVTGLLNRAAFDPGQAAAFLCGPEVMMRATARELVRRGAAPERIQLSLERTMHCGTGHCGHCQLGPLLLCRDGPVIDWTAAEPLLNVREL</sequence>
<dbReference type="EMBL" id="JBHSFH010000007">
    <property type="protein sequence ID" value="MFC4495666.1"/>
    <property type="molecule type" value="Genomic_DNA"/>
</dbReference>
<dbReference type="PROSITE" id="PS51384">
    <property type="entry name" value="FAD_FR"/>
    <property type="match status" value="1"/>
</dbReference>
<dbReference type="InterPro" id="IPR050353">
    <property type="entry name" value="PyrK_electron_transfer"/>
</dbReference>
<dbReference type="InterPro" id="IPR001433">
    <property type="entry name" value="OxRdtase_FAD/NAD-bd"/>
</dbReference>
<dbReference type="Gene3D" id="2.40.30.10">
    <property type="entry name" value="Translation factors"/>
    <property type="match status" value="1"/>
</dbReference>
<evidence type="ECO:0000313" key="2">
    <source>
        <dbReference type="EMBL" id="MFC4495666.1"/>
    </source>
</evidence>
<evidence type="ECO:0000313" key="3">
    <source>
        <dbReference type="Proteomes" id="UP001595997"/>
    </source>
</evidence>
<accession>A0ABV9A9Q8</accession>
<dbReference type="SUPFAM" id="SSF52343">
    <property type="entry name" value="Ferredoxin reductase-like, C-terminal NADP-linked domain"/>
    <property type="match status" value="1"/>
</dbReference>
<dbReference type="Proteomes" id="UP001595997">
    <property type="component" value="Unassembled WGS sequence"/>
</dbReference>
<evidence type="ECO:0000259" key="1">
    <source>
        <dbReference type="PROSITE" id="PS51384"/>
    </source>
</evidence>
<dbReference type="Pfam" id="PF10418">
    <property type="entry name" value="DHODB_Fe-S_bind"/>
    <property type="match status" value="1"/>
</dbReference>
<dbReference type="CDD" id="cd06221">
    <property type="entry name" value="sulfite_reductase_like"/>
    <property type="match status" value="1"/>
</dbReference>
<dbReference type="InterPro" id="IPR017927">
    <property type="entry name" value="FAD-bd_FR_type"/>
</dbReference>
<dbReference type="PIRSF" id="PIRSF006816">
    <property type="entry name" value="Cyc3_hyd_g"/>
    <property type="match status" value="1"/>
</dbReference>
<dbReference type="InterPro" id="IPR017938">
    <property type="entry name" value="Riboflavin_synthase-like_b-brl"/>
</dbReference>
<dbReference type="Gene3D" id="3.40.50.80">
    <property type="entry name" value="Nucleotide-binding domain of ferredoxin-NADP reductase (FNR) module"/>
    <property type="match status" value="1"/>
</dbReference>
<proteinExistence type="predicted"/>
<reference evidence="3" key="1">
    <citation type="journal article" date="2019" name="Int. J. Syst. Evol. Microbiol.">
        <title>The Global Catalogue of Microorganisms (GCM) 10K type strain sequencing project: providing services to taxonomists for standard genome sequencing and annotation.</title>
        <authorList>
            <consortium name="The Broad Institute Genomics Platform"/>
            <consortium name="The Broad Institute Genome Sequencing Center for Infectious Disease"/>
            <person name="Wu L."/>
            <person name="Ma J."/>
        </authorList>
    </citation>
    <scope>NUCLEOTIDE SEQUENCE [LARGE SCALE GENOMIC DNA]</scope>
    <source>
        <strain evidence="3">CGMCC 4.7357</strain>
    </source>
</reference>
<comment type="caution">
    <text evidence="2">The sequence shown here is derived from an EMBL/GenBank/DDBJ whole genome shotgun (WGS) entry which is preliminary data.</text>
</comment>
<dbReference type="SUPFAM" id="SSF63380">
    <property type="entry name" value="Riboflavin synthase domain-like"/>
    <property type="match status" value="1"/>
</dbReference>
<organism evidence="2 3">
    <name type="scientific">Streptomyces ovatisporus</name>
    <dbReference type="NCBI Taxonomy" id="1128682"/>
    <lineage>
        <taxon>Bacteria</taxon>
        <taxon>Bacillati</taxon>
        <taxon>Actinomycetota</taxon>
        <taxon>Actinomycetes</taxon>
        <taxon>Kitasatosporales</taxon>
        <taxon>Streptomycetaceae</taxon>
        <taxon>Streptomyces</taxon>
    </lineage>
</organism>
<protein>
    <submittedName>
        <fullName evidence="2">FAD/NAD(P)-binding protein</fullName>
    </submittedName>
</protein>
<dbReference type="RefSeq" id="WP_386448840.1">
    <property type="nucleotide sequence ID" value="NZ_JBHSFH010000007.1"/>
</dbReference>
<dbReference type="InterPro" id="IPR019480">
    <property type="entry name" value="Dihydroorotate_DH_Fe-S-bd"/>
</dbReference>
<dbReference type="InterPro" id="IPR039261">
    <property type="entry name" value="FNR_nucleotide-bd"/>
</dbReference>
<feature type="domain" description="FAD-binding FR-type" evidence="1">
    <location>
        <begin position="12"/>
        <end position="107"/>
    </location>
</feature>
<dbReference type="PRINTS" id="PR00410">
    <property type="entry name" value="PHEHYDRXLASE"/>
</dbReference>
<gene>
    <name evidence="2" type="ORF">ACFPA8_16175</name>
</gene>
<name>A0ABV9A9Q8_9ACTN</name>
<dbReference type="Pfam" id="PF00175">
    <property type="entry name" value="NAD_binding_1"/>
    <property type="match status" value="1"/>
</dbReference>
<dbReference type="PANTHER" id="PTHR43513">
    <property type="entry name" value="DIHYDROOROTATE DEHYDROGENASE B (NAD(+)), ELECTRON TRANSFER SUBUNIT"/>
    <property type="match status" value="1"/>
</dbReference>